<evidence type="ECO:0000256" key="7">
    <source>
        <dbReference type="ARBA" id="ARBA00022490"/>
    </source>
</evidence>
<evidence type="ECO:0000256" key="2">
    <source>
        <dbReference type="ARBA" id="ARBA00001966"/>
    </source>
</evidence>
<dbReference type="GO" id="GO:0046983">
    <property type="term" value="F:protein dimerization activity"/>
    <property type="evidence" value="ECO:0007669"/>
    <property type="project" value="InterPro"/>
</dbReference>
<dbReference type="Gene3D" id="3.30.565.10">
    <property type="entry name" value="Histidine kinase-like ATPase, C-terminal domain"/>
    <property type="match status" value="1"/>
</dbReference>
<comment type="catalytic activity">
    <reaction evidence="1">
        <text>ATP + protein L-histidine = ADP + protein N-phospho-L-histidine.</text>
        <dbReference type="EC" id="2.7.13.3"/>
    </reaction>
</comment>
<dbReference type="InterPro" id="IPR004358">
    <property type="entry name" value="Sig_transdc_His_kin-like_C"/>
</dbReference>
<dbReference type="CDD" id="cd16917">
    <property type="entry name" value="HATPase_UhpB-NarQ-NarX-like"/>
    <property type="match status" value="1"/>
</dbReference>
<proteinExistence type="predicted"/>
<dbReference type="PANTHER" id="PTHR24421">
    <property type="entry name" value="NITRATE/NITRITE SENSOR PROTEIN NARX-RELATED"/>
    <property type="match status" value="1"/>
</dbReference>
<keyword evidence="13" id="KW-0411">Iron-sulfur</keyword>
<feature type="transmembrane region" description="Helical" evidence="17">
    <location>
        <begin position="87"/>
        <end position="104"/>
    </location>
</feature>
<dbReference type="InterPro" id="IPR017205">
    <property type="entry name" value="Sig_transdc_His_kinase_ChrS"/>
</dbReference>
<evidence type="ECO:0000313" key="19">
    <source>
        <dbReference type="EMBL" id="AGK75997.1"/>
    </source>
</evidence>
<dbReference type="eggNOG" id="COG4585">
    <property type="taxonomic scope" value="Bacteria"/>
</dbReference>
<sequence>MDIKVYARGVGNPVHRGMLGSMTEHVVDVREDESAPAGLTVGASVAREARRSDAWARPLRPWDGYFAVVWAVTVVLVLGAAEPSWRLRVVAAALVGLTLPWYLWAGRPALRDDTAAGTPGRRYVLGAVLLFLPAAVLVGETQLVTFALAPQCFTLLRLGTALRVLGVLGAVPYAGWVLVWRPPAGEAGFRLLLAAATFAFAAFLGRWTIRIIDQSRERAALIAELEAGREEIARLSAAHGALAERERMSREIHDTLAQGFTSLLMLAQAVESELDHDPPRARRHVALMARTARENLAEARSLVADGSPADLAGASLADALRRLTGRHTAQTGAPVRLRVSGTARPLPTAHEVVALRACQEALANTRKHAGNAVAVAVLLEYAPDALTLSVRDEGQGFDLGAPHEGYGLAGLRARAEEAGGVASVRSTPGSGTSVTVRLPLNPLSGEPPRSPR</sequence>
<feature type="region of interest" description="Disordered" evidence="16">
    <location>
        <begin position="419"/>
        <end position="452"/>
    </location>
</feature>
<dbReference type="SMART" id="SM00387">
    <property type="entry name" value="HATPase_c"/>
    <property type="match status" value="1"/>
</dbReference>
<dbReference type="EC" id="2.7.13.3" evidence="4"/>
<dbReference type="PANTHER" id="PTHR24421:SF55">
    <property type="entry name" value="SENSOR HISTIDINE KINASE YDFH"/>
    <property type="match status" value="1"/>
</dbReference>
<evidence type="ECO:0000256" key="5">
    <source>
        <dbReference type="ARBA" id="ARBA00017322"/>
    </source>
</evidence>
<accession>N0CSG4</accession>
<dbReference type="SUPFAM" id="SSF55874">
    <property type="entry name" value="ATPase domain of HSP90 chaperone/DNA topoisomerase II/histidine kinase"/>
    <property type="match status" value="1"/>
</dbReference>
<feature type="transmembrane region" description="Helical" evidence="17">
    <location>
        <begin position="62"/>
        <end position="80"/>
    </location>
</feature>
<comment type="subcellular location">
    <subcellularLocation>
        <location evidence="3">Cytoplasm</location>
    </subcellularLocation>
</comment>
<keyword evidence="17" id="KW-0472">Membrane</keyword>
<dbReference type="KEGG" id="sfi:SFUL_1017"/>
<keyword evidence="12" id="KW-0902">Two-component regulatory system</keyword>
<dbReference type="GO" id="GO:0005737">
    <property type="term" value="C:cytoplasm"/>
    <property type="evidence" value="ECO:0007669"/>
    <property type="project" value="UniProtKB-SubCell"/>
</dbReference>
<evidence type="ECO:0000313" key="20">
    <source>
        <dbReference type="Proteomes" id="UP000013304"/>
    </source>
</evidence>
<evidence type="ECO:0000256" key="12">
    <source>
        <dbReference type="ARBA" id="ARBA00023012"/>
    </source>
</evidence>
<dbReference type="PROSITE" id="PS50109">
    <property type="entry name" value="HIS_KIN"/>
    <property type="match status" value="1"/>
</dbReference>
<evidence type="ECO:0000256" key="4">
    <source>
        <dbReference type="ARBA" id="ARBA00012438"/>
    </source>
</evidence>
<dbReference type="PATRIC" id="fig|1303692.3.peg.1037"/>
<dbReference type="InterPro" id="IPR003594">
    <property type="entry name" value="HATPase_dom"/>
</dbReference>
<dbReference type="Proteomes" id="UP000013304">
    <property type="component" value="Chromosome"/>
</dbReference>
<name>N0CSG4_STRMI</name>
<evidence type="ECO:0000256" key="14">
    <source>
        <dbReference type="ARBA" id="ARBA00024827"/>
    </source>
</evidence>
<reference evidence="19 20" key="1">
    <citation type="submission" date="2013-04" db="EMBL/GenBank/DDBJ databases">
        <title>Complete genome sequence of Streptomyces fulvissimus.</title>
        <authorList>
            <person name="Myronovskyi M."/>
            <person name="Tokovenko B."/>
            <person name="Manderscheid N."/>
            <person name="Petzke L."/>
            <person name="Luzhetskyy A."/>
        </authorList>
    </citation>
    <scope>NUCLEOTIDE SEQUENCE [LARGE SCALE GENOMIC DNA]</scope>
    <source>
        <strain evidence="19 20">DSM 40593</strain>
    </source>
</reference>
<evidence type="ECO:0000256" key="16">
    <source>
        <dbReference type="SAM" id="MobiDB-lite"/>
    </source>
</evidence>
<evidence type="ECO:0000256" key="13">
    <source>
        <dbReference type="ARBA" id="ARBA00023014"/>
    </source>
</evidence>
<keyword evidence="17" id="KW-1133">Transmembrane helix</keyword>
<comment type="function">
    <text evidence="14">Member of the two-component regulatory system NreB/NreC involved in the control of dissimilatory nitrate/nitrite reduction in response to oxygen. NreB functions as a direct oxygen sensor histidine kinase which is autophosphorylated, in the absence of oxygen, probably at the conserved histidine residue, and transfers its phosphate group probably to a conserved aspartate residue of NreC. NreB/NreC activates the expression of the nitrate (narGHJI) and nitrite (nir) reductase operons, as well as the putative nitrate transporter gene narT.</text>
</comment>
<feature type="transmembrane region" description="Helical" evidence="17">
    <location>
        <begin position="161"/>
        <end position="179"/>
    </location>
</feature>
<keyword evidence="17" id="KW-0812">Transmembrane</keyword>
<protein>
    <recommendedName>
        <fullName evidence="5">Oxygen sensor histidine kinase NreB</fullName>
        <ecNumber evidence="4">2.7.13.3</ecNumber>
    </recommendedName>
    <alternativeName>
        <fullName evidence="15">Nitrogen regulation protein B</fullName>
    </alternativeName>
</protein>
<feature type="transmembrane region" description="Helical" evidence="17">
    <location>
        <begin position="191"/>
        <end position="209"/>
    </location>
</feature>
<keyword evidence="7" id="KW-0963">Cytoplasm</keyword>
<evidence type="ECO:0000256" key="17">
    <source>
        <dbReference type="SAM" id="Phobius"/>
    </source>
</evidence>
<evidence type="ECO:0000256" key="3">
    <source>
        <dbReference type="ARBA" id="ARBA00004496"/>
    </source>
</evidence>
<dbReference type="RefSeq" id="WP_015607377.1">
    <property type="nucleotide sequence ID" value="NC_021177.1"/>
</dbReference>
<dbReference type="InterPro" id="IPR005467">
    <property type="entry name" value="His_kinase_dom"/>
</dbReference>
<gene>
    <name evidence="19" type="ORF">SFUL_1017</name>
</gene>
<keyword evidence="10 19" id="KW-0418">Kinase</keyword>
<dbReference type="PRINTS" id="PR00344">
    <property type="entry name" value="BCTRLSENSOR"/>
</dbReference>
<dbReference type="Pfam" id="PF07730">
    <property type="entry name" value="HisKA_3"/>
    <property type="match status" value="1"/>
</dbReference>
<evidence type="ECO:0000256" key="8">
    <source>
        <dbReference type="ARBA" id="ARBA00022679"/>
    </source>
</evidence>
<organism evidence="19 20">
    <name type="scientific">Streptomyces microflavus DSM 40593</name>
    <dbReference type="NCBI Taxonomy" id="1303692"/>
    <lineage>
        <taxon>Bacteria</taxon>
        <taxon>Bacillati</taxon>
        <taxon>Actinomycetota</taxon>
        <taxon>Actinomycetes</taxon>
        <taxon>Kitasatosporales</taxon>
        <taxon>Streptomycetaceae</taxon>
        <taxon>Streptomyces</taxon>
    </lineage>
</organism>
<dbReference type="Gene3D" id="1.20.5.1930">
    <property type="match status" value="1"/>
</dbReference>
<comment type="cofactor">
    <cofactor evidence="2">
        <name>[4Fe-4S] cluster</name>
        <dbReference type="ChEBI" id="CHEBI:49883"/>
    </cofactor>
</comment>
<feature type="domain" description="Histidine kinase" evidence="18">
    <location>
        <begin position="360"/>
        <end position="442"/>
    </location>
</feature>
<keyword evidence="9" id="KW-0479">Metal-binding</keyword>
<feature type="compositionally biased region" description="Polar residues" evidence="16">
    <location>
        <begin position="424"/>
        <end position="435"/>
    </location>
</feature>
<evidence type="ECO:0000256" key="6">
    <source>
        <dbReference type="ARBA" id="ARBA00022485"/>
    </source>
</evidence>
<keyword evidence="6" id="KW-0004">4Fe-4S</keyword>
<evidence type="ECO:0000259" key="18">
    <source>
        <dbReference type="PROSITE" id="PS50109"/>
    </source>
</evidence>
<dbReference type="GO" id="GO:0046872">
    <property type="term" value="F:metal ion binding"/>
    <property type="evidence" value="ECO:0007669"/>
    <property type="project" value="UniProtKB-KW"/>
</dbReference>
<evidence type="ECO:0000256" key="10">
    <source>
        <dbReference type="ARBA" id="ARBA00022777"/>
    </source>
</evidence>
<dbReference type="InterPro" id="IPR011712">
    <property type="entry name" value="Sig_transdc_His_kin_sub3_dim/P"/>
</dbReference>
<dbReference type="GO" id="GO:0000155">
    <property type="term" value="F:phosphorelay sensor kinase activity"/>
    <property type="evidence" value="ECO:0007669"/>
    <property type="project" value="InterPro"/>
</dbReference>
<keyword evidence="8" id="KW-0808">Transferase</keyword>
<dbReference type="AlphaFoldDB" id="N0CSG4"/>
<keyword evidence="11" id="KW-0408">Iron</keyword>
<dbReference type="GO" id="GO:0051539">
    <property type="term" value="F:4 iron, 4 sulfur cluster binding"/>
    <property type="evidence" value="ECO:0007669"/>
    <property type="project" value="UniProtKB-KW"/>
</dbReference>
<dbReference type="InterPro" id="IPR050482">
    <property type="entry name" value="Sensor_HK_TwoCompSys"/>
</dbReference>
<evidence type="ECO:0000256" key="1">
    <source>
        <dbReference type="ARBA" id="ARBA00000085"/>
    </source>
</evidence>
<dbReference type="GO" id="GO:0016020">
    <property type="term" value="C:membrane"/>
    <property type="evidence" value="ECO:0007669"/>
    <property type="project" value="InterPro"/>
</dbReference>
<evidence type="ECO:0000256" key="9">
    <source>
        <dbReference type="ARBA" id="ARBA00022723"/>
    </source>
</evidence>
<dbReference type="Pfam" id="PF02518">
    <property type="entry name" value="HATPase_c"/>
    <property type="match status" value="1"/>
</dbReference>
<evidence type="ECO:0000256" key="15">
    <source>
        <dbReference type="ARBA" id="ARBA00030800"/>
    </source>
</evidence>
<dbReference type="InterPro" id="IPR036890">
    <property type="entry name" value="HATPase_C_sf"/>
</dbReference>
<dbReference type="HOGENOM" id="CLU_000445_20_15_11"/>
<feature type="transmembrane region" description="Helical" evidence="17">
    <location>
        <begin position="124"/>
        <end position="149"/>
    </location>
</feature>
<dbReference type="PIRSF" id="PIRSF037434">
    <property type="entry name" value="STHK_ChrS"/>
    <property type="match status" value="1"/>
</dbReference>
<dbReference type="EMBL" id="CP005080">
    <property type="protein sequence ID" value="AGK75997.1"/>
    <property type="molecule type" value="Genomic_DNA"/>
</dbReference>
<evidence type="ECO:0000256" key="11">
    <source>
        <dbReference type="ARBA" id="ARBA00023004"/>
    </source>
</evidence>